<evidence type="ECO:0000313" key="2">
    <source>
        <dbReference type="Proteomes" id="UP001054945"/>
    </source>
</evidence>
<accession>A0AAV4XMW1</accession>
<dbReference type="Proteomes" id="UP001054945">
    <property type="component" value="Unassembled WGS sequence"/>
</dbReference>
<evidence type="ECO:0000313" key="1">
    <source>
        <dbReference type="EMBL" id="GIY95998.1"/>
    </source>
</evidence>
<dbReference type="EMBL" id="BPLR01017991">
    <property type="protein sequence ID" value="GIY95998.1"/>
    <property type="molecule type" value="Genomic_DNA"/>
</dbReference>
<organism evidence="1 2">
    <name type="scientific">Caerostris extrusa</name>
    <name type="common">Bark spider</name>
    <name type="synonym">Caerostris bankana</name>
    <dbReference type="NCBI Taxonomy" id="172846"/>
    <lineage>
        <taxon>Eukaryota</taxon>
        <taxon>Metazoa</taxon>
        <taxon>Ecdysozoa</taxon>
        <taxon>Arthropoda</taxon>
        <taxon>Chelicerata</taxon>
        <taxon>Arachnida</taxon>
        <taxon>Araneae</taxon>
        <taxon>Araneomorphae</taxon>
        <taxon>Entelegynae</taxon>
        <taxon>Araneoidea</taxon>
        <taxon>Araneidae</taxon>
        <taxon>Caerostris</taxon>
    </lineage>
</organism>
<dbReference type="AlphaFoldDB" id="A0AAV4XMW1"/>
<proteinExistence type="predicted"/>
<reference evidence="1 2" key="1">
    <citation type="submission" date="2021-06" db="EMBL/GenBank/DDBJ databases">
        <title>Caerostris extrusa draft genome.</title>
        <authorList>
            <person name="Kono N."/>
            <person name="Arakawa K."/>
        </authorList>
    </citation>
    <scope>NUCLEOTIDE SEQUENCE [LARGE SCALE GENOMIC DNA]</scope>
</reference>
<comment type="caution">
    <text evidence="1">The sequence shown here is derived from an EMBL/GenBank/DDBJ whole genome shotgun (WGS) entry which is preliminary data.</text>
</comment>
<name>A0AAV4XMW1_CAEEX</name>
<gene>
    <name evidence="1" type="ORF">CEXT_84971</name>
</gene>
<keyword evidence="2" id="KW-1185">Reference proteome</keyword>
<protein>
    <submittedName>
        <fullName evidence="1">Uncharacterized protein</fullName>
    </submittedName>
</protein>
<sequence>MANAPDKNPIHSLLTKIWLLSNAVHVSKMSPFFCAEEIRFSKNMKHETLIPPGASNNLKPGALEAKKRRFMEETTRGKKTHGFLPRKLSSEINFAASYSEFFRP</sequence>